<evidence type="ECO:0000313" key="3">
    <source>
        <dbReference type="EMBL" id="HJA92882.1"/>
    </source>
</evidence>
<dbReference type="InterPro" id="IPR002516">
    <property type="entry name" value="Glyco_trans_11"/>
</dbReference>
<dbReference type="GO" id="GO:0005975">
    <property type="term" value="P:carbohydrate metabolic process"/>
    <property type="evidence" value="ECO:0007669"/>
    <property type="project" value="InterPro"/>
</dbReference>
<keyword evidence="2" id="KW-0808">Transferase</keyword>
<comment type="caution">
    <text evidence="3">The sequence shown here is derived from an EMBL/GenBank/DDBJ whole genome shotgun (WGS) entry which is preliminary data.</text>
</comment>
<organism evidence="3 4">
    <name type="scientific">Candidatus Eisenbergiella merdipullorum</name>
    <dbReference type="NCBI Taxonomy" id="2838553"/>
    <lineage>
        <taxon>Bacteria</taxon>
        <taxon>Bacillati</taxon>
        <taxon>Bacillota</taxon>
        <taxon>Clostridia</taxon>
        <taxon>Lachnospirales</taxon>
        <taxon>Lachnospiraceae</taxon>
        <taxon>Eisenbergiella</taxon>
    </lineage>
</organism>
<evidence type="ECO:0000256" key="2">
    <source>
        <dbReference type="ARBA" id="ARBA00022679"/>
    </source>
</evidence>
<evidence type="ECO:0000313" key="4">
    <source>
        <dbReference type="Proteomes" id="UP000886858"/>
    </source>
</evidence>
<protein>
    <submittedName>
        <fullName evidence="3">Alpha-1,2-fucosyltransferase</fullName>
    </submittedName>
</protein>
<dbReference type="PANTHER" id="PTHR11927:SF9">
    <property type="entry name" value="L-FUCOSYLTRANSFERASE"/>
    <property type="match status" value="1"/>
</dbReference>
<dbReference type="CDD" id="cd11301">
    <property type="entry name" value="Fut1_Fut2_like"/>
    <property type="match status" value="1"/>
</dbReference>
<evidence type="ECO:0000256" key="1">
    <source>
        <dbReference type="ARBA" id="ARBA00022676"/>
    </source>
</evidence>
<dbReference type="AlphaFoldDB" id="A0A9D2I5Y8"/>
<dbReference type="GO" id="GO:0008107">
    <property type="term" value="F:galactoside 2-alpha-L-fucosyltransferase activity"/>
    <property type="evidence" value="ECO:0007669"/>
    <property type="project" value="InterPro"/>
</dbReference>
<dbReference type="Gene3D" id="3.40.50.11350">
    <property type="match status" value="1"/>
</dbReference>
<name>A0A9D2I5Y8_9FIRM</name>
<dbReference type="GO" id="GO:0016020">
    <property type="term" value="C:membrane"/>
    <property type="evidence" value="ECO:0007669"/>
    <property type="project" value="InterPro"/>
</dbReference>
<reference evidence="3" key="2">
    <citation type="submission" date="2021-04" db="EMBL/GenBank/DDBJ databases">
        <authorList>
            <person name="Gilroy R."/>
        </authorList>
    </citation>
    <scope>NUCLEOTIDE SEQUENCE</scope>
    <source>
        <strain evidence="3">CHK179-7159</strain>
    </source>
</reference>
<accession>A0A9D2I5Y8</accession>
<gene>
    <name evidence="3" type="ORF">H9717_07165</name>
</gene>
<dbReference type="Pfam" id="PF01531">
    <property type="entry name" value="Glyco_transf_11"/>
    <property type="match status" value="1"/>
</dbReference>
<keyword evidence="1" id="KW-0328">Glycosyltransferase</keyword>
<reference evidence="3" key="1">
    <citation type="journal article" date="2021" name="PeerJ">
        <title>Extensive microbial diversity within the chicken gut microbiome revealed by metagenomics and culture.</title>
        <authorList>
            <person name="Gilroy R."/>
            <person name="Ravi A."/>
            <person name="Getino M."/>
            <person name="Pursley I."/>
            <person name="Horton D.L."/>
            <person name="Alikhan N.F."/>
            <person name="Baker D."/>
            <person name="Gharbi K."/>
            <person name="Hall N."/>
            <person name="Watson M."/>
            <person name="Adriaenssens E.M."/>
            <person name="Foster-Nyarko E."/>
            <person name="Jarju S."/>
            <person name="Secka A."/>
            <person name="Antonio M."/>
            <person name="Oren A."/>
            <person name="Chaudhuri R.R."/>
            <person name="La Ragione R."/>
            <person name="Hildebrand F."/>
            <person name="Pallen M.J."/>
        </authorList>
    </citation>
    <scope>NUCLEOTIDE SEQUENCE</scope>
    <source>
        <strain evidence="3">CHK179-7159</strain>
    </source>
</reference>
<dbReference type="Proteomes" id="UP000886858">
    <property type="component" value="Unassembled WGS sequence"/>
</dbReference>
<proteinExistence type="predicted"/>
<sequence length="311" mass="36272">MIIIKVMGGLGNQMQQYALYEKFRTLGKDAKLDISWFEDEKQQQKVLAKRSLELRQFEGLRFETATRNECAALLGKGGLPGESGFSGFVSFLGKVKRKLNPASDQHFYETDMYHPEIFSFTDKYLEGHWACEKYYHDIMPLLQEKIRFPESKNPQNLRTAERMEQENSVSVHIRRGDYLDPENAGMFGGICTDAYYEAAMAYVRERMPDVHFYLFSDDIPYLRQRFQGKEYSVADWNRGADNFYDIFLMSHCRANICANSTFSFWGARLNRTKDKIMIRPAKHKNSQVIDPAKMHELWEGWVLADEKGRVL</sequence>
<dbReference type="EMBL" id="DWYY01000074">
    <property type="protein sequence ID" value="HJA92882.1"/>
    <property type="molecule type" value="Genomic_DNA"/>
</dbReference>
<dbReference type="PANTHER" id="PTHR11927">
    <property type="entry name" value="GALACTOSIDE 2-L-FUCOSYLTRANSFERASE"/>
    <property type="match status" value="1"/>
</dbReference>